<dbReference type="InterPro" id="IPR022278">
    <property type="entry name" value="Pser_aminoTfrase"/>
</dbReference>
<keyword evidence="7" id="KW-0663">Pyridoxal phosphate</keyword>
<feature type="domain" description="Aminotransferase class V" evidence="12">
    <location>
        <begin position="7"/>
        <end position="354"/>
    </location>
</feature>
<comment type="pathway">
    <text evidence="2 11">Amino-acid biosynthesis; L-serine biosynthesis; L-serine from 3-phospho-D-glycerate: step 2/3.</text>
</comment>
<dbReference type="PANTHER" id="PTHR43247:SF1">
    <property type="entry name" value="PHOSPHOSERINE AMINOTRANSFERASE"/>
    <property type="match status" value="1"/>
</dbReference>
<organism evidence="13 14">
    <name type="scientific">Priapulus caudatus</name>
    <name type="common">Priapulid worm</name>
    <dbReference type="NCBI Taxonomy" id="37621"/>
    <lineage>
        <taxon>Eukaryota</taxon>
        <taxon>Metazoa</taxon>
        <taxon>Ecdysozoa</taxon>
        <taxon>Scalidophora</taxon>
        <taxon>Priapulida</taxon>
        <taxon>Priapulimorpha</taxon>
        <taxon>Priapulimorphida</taxon>
        <taxon>Priapulidae</taxon>
        <taxon>Priapulus</taxon>
    </lineage>
</organism>
<dbReference type="PANTHER" id="PTHR43247">
    <property type="entry name" value="PHOSPHOSERINE AMINOTRANSFERASE"/>
    <property type="match status" value="1"/>
</dbReference>
<keyword evidence="8 11" id="KW-0718">Serine biosynthesis</keyword>
<dbReference type="Gene3D" id="3.40.640.10">
    <property type="entry name" value="Type I PLP-dependent aspartate aminotransferase-like (Major domain)"/>
    <property type="match status" value="1"/>
</dbReference>
<evidence type="ECO:0000256" key="2">
    <source>
        <dbReference type="ARBA" id="ARBA00005099"/>
    </source>
</evidence>
<dbReference type="RefSeq" id="XP_014678100.1">
    <property type="nucleotide sequence ID" value="XM_014822614.1"/>
</dbReference>
<protein>
    <recommendedName>
        <fullName evidence="11">Phosphoserine aminotransferase</fullName>
        <ecNumber evidence="11">2.6.1.52</ecNumber>
    </recommendedName>
</protein>
<keyword evidence="13" id="KW-1185">Reference proteome</keyword>
<evidence type="ECO:0000256" key="3">
    <source>
        <dbReference type="ARBA" id="ARBA00006904"/>
    </source>
</evidence>
<comment type="catalytic activity">
    <reaction evidence="9 11">
        <text>O-phospho-L-serine + 2-oxoglutarate = 3-phosphooxypyruvate + L-glutamate</text>
        <dbReference type="Rhea" id="RHEA:14329"/>
        <dbReference type="ChEBI" id="CHEBI:16810"/>
        <dbReference type="ChEBI" id="CHEBI:18110"/>
        <dbReference type="ChEBI" id="CHEBI:29985"/>
        <dbReference type="ChEBI" id="CHEBI:57524"/>
        <dbReference type="EC" id="2.6.1.52"/>
    </reaction>
</comment>
<evidence type="ECO:0000256" key="9">
    <source>
        <dbReference type="ARBA" id="ARBA00049007"/>
    </source>
</evidence>
<evidence type="ECO:0000256" key="4">
    <source>
        <dbReference type="ARBA" id="ARBA00022576"/>
    </source>
</evidence>
<evidence type="ECO:0000313" key="14">
    <source>
        <dbReference type="RefSeq" id="XP_014678100.1"/>
    </source>
</evidence>
<dbReference type="SUPFAM" id="SSF53383">
    <property type="entry name" value="PLP-dependent transferases"/>
    <property type="match status" value="1"/>
</dbReference>
<proteinExistence type="inferred from homology"/>
<evidence type="ECO:0000256" key="6">
    <source>
        <dbReference type="ARBA" id="ARBA00022679"/>
    </source>
</evidence>
<dbReference type="CDD" id="cd00611">
    <property type="entry name" value="PSAT_like"/>
    <property type="match status" value="1"/>
</dbReference>
<dbReference type="InterPro" id="IPR015422">
    <property type="entry name" value="PyrdxlP-dep_Trfase_small"/>
</dbReference>
<evidence type="ECO:0000256" key="8">
    <source>
        <dbReference type="ARBA" id="ARBA00023299"/>
    </source>
</evidence>
<evidence type="ECO:0000256" key="5">
    <source>
        <dbReference type="ARBA" id="ARBA00022605"/>
    </source>
</evidence>
<sequence length="372" mass="41098">MNGSGVINFSAGPSKLPEKVMEKANSELLNYRGTGHSVLEMSHRSAEFSQIIHEAESTLRELVGIPANYHVLFLQGGGSGQFSAIPLNLLQPGKTADYIVTGTWSAKAAKEAEKYGKVHRVIADVEKHVGVPCTTKWTTNPDAAYLHYCDNETIHGIEFPFVPESDGPPIVCDMSSNFLSRPIDVTKFGLIYAGAQKNIGCAGVTVVIVRDDLVGHALKECPTILNYKEQAACNSLYNTPPSYSIYIMGLVLQWVKEQGGVAAMERKSAAKSELIYDTIRRSNGFYVCPIEDKFQSRMNITFRIGSGKCTDELEKRFVQEAGKVGMKQLKGHRSIGGIRVSCYNAIHLEEVQVLVNFMQAFQRENTHLFHEC</sequence>
<accession>A0ABM1F0X9</accession>
<dbReference type="InterPro" id="IPR020578">
    <property type="entry name" value="Aminotrans_V_PyrdxlP_BS"/>
</dbReference>
<dbReference type="InterPro" id="IPR015424">
    <property type="entry name" value="PyrdxlP-dep_Trfase"/>
</dbReference>
<dbReference type="Gene3D" id="3.90.1150.10">
    <property type="entry name" value="Aspartate Aminotransferase, domain 1"/>
    <property type="match status" value="1"/>
</dbReference>
<evidence type="ECO:0000256" key="11">
    <source>
        <dbReference type="RuleBase" id="RU004505"/>
    </source>
</evidence>
<dbReference type="InterPro" id="IPR000192">
    <property type="entry name" value="Aminotrans_V_dom"/>
</dbReference>
<name>A0ABM1F0X9_PRICU</name>
<dbReference type="InterPro" id="IPR015421">
    <property type="entry name" value="PyrdxlP-dep_Trfase_major"/>
</dbReference>
<keyword evidence="5 11" id="KW-0028">Amino-acid biosynthesis</keyword>
<reference evidence="14" key="1">
    <citation type="submission" date="2025-08" db="UniProtKB">
        <authorList>
            <consortium name="RefSeq"/>
        </authorList>
    </citation>
    <scope>IDENTIFICATION</scope>
</reference>
<dbReference type="Pfam" id="PF00266">
    <property type="entry name" value="Aminotran_5"/>
    <property type="match status" value="1"/>
</dbReference>
<dbReference type="GeneID" id="106817904"/>
<dbReference type="HAMAP" id="MF_00160">
    <property type="entry name" value="SerC_aminotrans_5"/>
    <property type="match status" value="1"/>
</dbReference>
<dbReference type="NCBIfam" id="TIGR01364">
    <property type="entry name" value="serC_1"/>
    <property type="match status" value="1"/>
</dbReference>
<dbReference type="NCBIfam" id="NF003764">
    <property type="entry name" value="PRK05355.1"/>
    <property type="match status" value="1"/>
</dbReference>
<evidence type="ECO:0000256" key="7">
    <source>
        <dbReference type="ARBA" id="ARBA00022898"/>
    </source>
</evidence>
<keyword evidence="6 11" id="KW-0808">Transferase</keyword>
<gene>
    <name evidence="14" type="primary">LOC106817904</name>
</gene>
<evidence type="ECO:0000256" key="1">
    <source>
        <dbReference type="ARBA" id="ARBA00001933"/>
    </source>
</evidence>
<comment type="similarity">
    <text evidence="3">Belongs to the class-V pyridoxal-phosphate-dependent aminotransferase family. SerC subfamily.</text>
</comment>
<dbReference type="PROSITE" id="PS00595">
    <property type="entry name" value="AA_TRANSFER_CLASS_5"/>
    <property type="match status" value="1"/>
</dbReference>
<evidence type="ECO:0000313" key="13">
    <source>
        <dbReference type="Proteomes" id="UP000695022"/>
    </source>
</evidence>
<evidence type="ECO:0000259" key="12">
    <source>
        <dbReference type="Pfam" id="PF00266"/>
    </source>
</evidence>
<dbReference type="Proteomes" id="UP000695022">
    <property type="component" value="Unplaced"/>
</dbReference>
<keyword evidence="4 11" id="KW-0032">Aminotransferase</keyword>
<dbReference type="EC" id="2.6.1.52" evidence="11"/>
<comment type="cofactor">
    <cofactor evidence="1 10">
        <name>pyridoxal 5'-phosphate</name>
        <dbReference type="ChEBI" id="CHEBI:597326"/>
    </cofactor>
</comment>
<evidence type="ECO:0000256" key="10">
    <source>
        <dbReference type="RuleBase" id="RU004504"/>
    </source>
</evidence>
<dbReference type="PIRSF" id="PIRSF000525">
    <property type="entry name" value="SerC"/>
    <property type="match status" value="1"/>
</dbReference>